<evidence type="ECO:0000313" key="1">
    <source>
        <dbReference type="EMBL" id="TKJ40237.1"/>
    </source>
</evidence>
<organism evidence="1 2">
    <name type="scientific">candidate division LCP-89 bacterium B3_LCP</name>
    <dbReference type="NCBI Taxonomy" id="2012998"/>
    <lineage>
        <taxon>Bacteria</taxon>
        <taxon>Pseudomonadati</taxon>
        <taxon>Bacteria division LCP-89</taxon>
    </lineage>
</organism>
<gene>
    <name evidence="1" type="ORF">CEE37_07890</name>
</gene>
<dbReference type="AlphaFoldDB" id="A0A532UZT0"/>
<accession>A0A532UZT0</accession>
<dbReference type="Proteomes" id="UP000319619">
    <property type="component" value="Unassembled WGS sequence"/>
</dbReference>
<name>A0A532UZT0_UNCL8</name>
<comment type="caution">
    <text evidence="1">The sequence shown here is derived from an EMBL/GenBank/DDBJ whole genome shotgun (WGS) entry which is preliminary data.</text>
</comment>
<evidence type="ECO:0000313" key="2">
    <source>
        <dbReference type="Proteomes" id="UP000319619"/>
    </source>
</evidence>
<proteinExistence type="predicted"/>
<sequence length="148" mass="17186">MPEKNCERCGETFEPWGEGFLDKIGQGLRILNGGFDAMDKCKKCYYVDRSEMEKSNFKFMSSFRSLESARKEGDDVIPTLDEFKTEVQSIIDTAVELLAQIDHQKEEDRIKALGFCYSQFHKLAKIIDYEQMEERTEGEIKVLKSMLM</sequence>
<dbReference type="EMBL" id="NJBN01000005">
    <property type="protein sequence ID" value="TKJ40237.1"/>
    <property type="molecule type" value="Genomic_DNA"/>
</dbReference>
<reference evidence="1 2" key="1">
    <citation type="submission" date="2017-06" db="EMBL/GenBank/DDBJ databases">
        <title>Novel microbial phyla capable of carbon fixation and sulfur reduction in deep-sea sediments.</title>
        <authorList>
            <person name="Huang J."/>
            <person name="Baker B."/>
            <person name="Wang Y."/>
        </authorList>
    </citation>
    <scope>NUCLEOTIDE SEQUENCE [LARGE SCALE GENOMIC DNA]</scope>
    <source>
        <strain evidence="1">B3_LCP</strain>
    </source>
</reference>
<protein>
    <submittedName>
        <fullName evidence="1">Uncharacterized protein</fullName>
    </submittedName>
</protein>